<evidence type="ECO:0000256" key="6">
    <source>
        <dbReference type="SAM" id="Phobius"/>
    </source>
</evidence>
<organism evidence="7 8">
    <name type="scientific">Massilia agilis</name>
    <dbReference type="NCBI Taxonomy" id="1811226"/>
    <lineage>
        <taxon>Bacteria</taxon>
        <taxon>Pseudomonadati</taxon>
        <taxon>Pseudomonadota</taxon>
        <taxon>Betaproteobacteria</taxon>
        <taxon>Burkholderiales</taxon>
        <taxon>Oxalobacteraceae</taxon>
        <taxon>Telluria group</taxon>
        <taxon>Massilia</taxon>
    </lineage>
</organism>
<dbReference type="RefSeq" id="WP_258822819.1">
    <property type="nucleotide sequence ID" value="NZ_JANUHB010000003.1"/>
</dbReference>
<evidence type="ECO:0000256" key="1">
    <source>
        <dbReference type="ARBA" id="ARBA00004651"/>
    </source>
</evidence>
<reference evidence="7 8" key="1">
    <citation type="submission" date="2022-08" db="EMBL/GenBank/DDBJ databases">
        <title>Reclassification of Massilia species as members of the genera Telluria, Duganella, Pseudoduganella, Mokoshia gen. nov. and Zemynaea gen. nov. using orthogonal and non-orthogonal genome-based approaches.</title>
        <authorList>
            <person name="Bowman J.P."/>
        </authorList>
    </citation>
    <scope>NUCLEOTIDE SEQUENCE [LARGE SCALE GENOMIC DNA]</scope>
    <source>
        <strain evidence="7 8">JCM 31605</strain>
    </source>
</reference>
<dbReference type="InterPro" id="IPR043428">
    <property type="entry name" value="LivM-like"/>
</dbReference>
<keyword evidence="8" id="KW-1185">Reference proteome</keyword>
<dbReference type="Pfam" id="PF02653">
    <property type="entry name" value="BPD_transp_2"/>
    <property type="match status" value="1"/>
</dbReference>
<comment type="caution">
    <text evidence="7">The sequence shown here is derived from an EMBL/GenBank/DDBJ whole genome shotgun (WGS) entry which is preliminary data.</text>
</comment>
<dbReference type="InterPro" id="IPR001851">
    <property type="entry name" value="ABC_transp_permease"/>
</dbReference>
<evidence type="ECO:0000313" key="8">
    <source>
        <dbReference type="Proteomes" id="UP001206126"/>
    </source>
</evidence>
<keyword evidence="2" id="KW-1003">Cell membrane</keyword>
<dbReference type="EMBL" id="JANUHB010000003">
    <property type="protein sequence ID" value="MCS0809006.1"/>
    <property type="molecule type" value="Genomic_DNA"/>
</dbReference>
<comment type="subcellular location">
    <subcellularLocation>
        <location evidence="1">Cell membrane</location>
        <topology evidence="1">Multi-pass membrane protein</topology>
    </subcellularLocation>
</comment>
<evidence type="ECO:0000256" key="3">
    <source>
        <dbReference type="ARBA" id="ARBA00022692"/>
    </source>
</evidence>
<evidence type="ECO:0000256" key="2">
    <source>
        <dbReference type="ARBA" id="ARBA00022475"/>
    </source>
</evidence>
<dbReference type="Proteomes" id="UP001206126">
    <property type="component" value="Unassembled WGS sequence"/>
</dbReference>
<evidence type="ECO:0000256" key="5">
    <source>
        <dbReference type="ARBA" id="ARBA00023136"/>
    </source>
</evidence>
<feature type="transmembrane region" description="Helical" evidence="6">
    <location>
        <begin position="105"/>
        <end position="125"/>
    </location>
</feature>
<feature type="transmembrane region" description="Helical" evidence="6">
    <location>
        <begin position="79"/>
        <end position="98"/>
    </location>
</feature>
<sequence>MNKKLGYAIALLIALAAPFVGYPVFLMKLLCFALFACAFNLLIGYTGLLSFGHAAFLGTAGYVTGHALGVLGLPFEAGIVLGVLAAALLGLVMGLLAIRRQGIYFAMITLALAQMVYFAALRLPFTHGEDGLQGVPRGKLLGVVDLSNDLAMYYVVLAIFVAGFALIVRTVHSPFGQVLKAIRENEPRAVSLGYDVDKYKLLAFVLSAALAGLAGATKTVVLGFETLTDVHWTLSGLVILMTLVGGMGTLAGPILGAFLIVALENKLGDWGTLLAGLTGIDWFSTLGESVGIVTGLIFVACVLLFRRGIVGEIGAAWAASSRRRRPS</sequence>
<evidence type="ECO:0000313" key="7">
    <source>
        <dbReference type="EMBL" id="MCS0809006.1"/>
    </source>
</evidence>
<name>A0ABT2DCP0_9BURK</name>
<keyword evidence="4 6" id="KW-1133">Transmembrane helix</keyword>
<protein>
    <submittedName>
        <fullName evidence="7">Branched-chain amino acid ABC transporter permease</fullName>
    </submittedName>
</protein>
<gene>
    <name evidence="7" type="ORF">NX774_13835</name>
</gene>
<feature type="transmembrane region" description="Helical" evidence="6">
    <location>
        <begin position="151"/>
        <end position="171"/>
    </location>
</feature>
<feature type="transmembrane region" description="Helical" evidence="6">
    <location>
        <begin position="201"/>
        <end position="224"/>
    </location>
</feature>
<keyword evidence="5 6" id="KW-0472">Membrane</keyword>
<proteinExistence type="predicted"/>
<accession>A0ABT2DCP0</accession>
<feature type="transmembrane region" description="Helical" evidence="6">
    <location>
        <begin position="292"/>
        <end position="319"/>
    </location>
</feature>
<feature type="transmembrane region" description="Helical" evidence="6">
    <location>
        <begin position="26"/>
        <end position="48"/>
    </location>
</feature>
<feature type="transmembrane region" description="Helical" evidence="6">
    <location>
        <begin position="236"/>
        <end position="263"/>
    </location>
</feature>
<dbReference type="CDD" id="cd06581">
    <property type="entry name" value="TM_PBP1_LivM_like"/>
    <property type="match status" value="1"/>
</dbReference>
<evidence type="ECO:0000256" key="4">
    <source>
        <dbReference type="ARBA" id="ARBA00022989"/>
    </source>
</evidence>
<dbReference type="PANTHER" id="PTHR30482">
    <property type="entry name" value="HIGH-AFFINITY BRANCHED-CHAIN AMINO ACID TRANSPORT SYSTEM PERMEASE"/>
    <property type="match status" value="1"/>
</dbReference>
<dbReference type="PANTHER" id="PTHR30482:SF17">
    <property type="entry name" value="ABC TRANSPORTER ATP-BINDING PROTEIN"/>
    <property type="match status" value="1"/>
</dbReference>
<keyword evidence="3 6" id="KW-0812">Transmembrane</keyword>